<dbReference type="Pfam" id="PF11927">
    <property type="entry name" value="HODM_asu-like"/>
    <property type="match status" value="1"/>
</dbReference>
<dbReference type="EMBL" id="MU001670">
    <property type="protein sequence ID" value="KAF2461840.1"/>
    <property type="molecule type" value="Genomic_DNA"/>
</dbReference>
<dbReference type="InterPro" id="IPR021848">
    <property type="entry name" value="HODM_asu-like"/>
</dbReference>
<organism evidence="1 2">
    <name type="scientific">Lineolata rhizophorae</name>
    <dbReference type="NCBI Taxonomy" id="578093"/>
    <lineage>
        <taxon>Eukaryota</taxon>
        <taxon>Fungi</taxon>
        <taxon>Dikarya</taxon>
        <taxon>Ascomycota</taxon>
        <taxon>Pezizomycotina</taxon>
        <taxon>Dothideomycetes</taxon>
        <taxon>Dothideomycetes incertae sedis</taxon>
        <taxon>Lineolatales</taxon>
        <taxon>Lineolataceae</taxon>
        <taxon>Lineolata</taxon>
    </lineage>
</organism>
<accession>A0A6A6PDB2</accession>
<gene>
    <name evidence="1" type="ORF">BDY21DRAFT_388918</name>
</gene>
<protein>
    <submittedName>
        <fullName evidence="1">Uncharacterized protein</fullName>
    </submittedName>
</protein>
<keyword evidence="2" id="KW-1185">Reference proteome</keyword>
<dbReference type="Proteomes" id="UP000799766">
    <property type="component" value="Unassembled WGS sequence"/>
</dbReference>
<sequence length="290" mass="31799">MAHDDTLLPLKLDRTLARRHELGASPLAPELVAEPPGDELARREALSMLASMLVKEHAGKYSYFLDSAVGGALKVRSHITGESFAVMGAPAPIEMAVRLVEGDLGILVEGEVGRWKVSSAAILLPAGYHVADRVGSALPEFLDMTAEMFEANEHEFGASLEAKNRGNAARLEHLRFQGEQLGRAFDNLGDGNVVFLSDLFFQVVRRPSHAWKAVISIQHPMGLPSHRPYGINFDAQHMGIHQERSSFRKLHVSGAVFVAINTATRHIQDLNTHGLGRPMFAIQRCTEDET</sequence>
<reference evidence="1" key="1">
    <citation type="journal article" date="2020" name="Stud. Mycol.">
        <title>101 Dothideomycetes genomes: a test case for predicting lifestyles and emergence of pathogens.</title>
        <authorList>
            <person name="Haridas S."/>
            <person name="Albert R."/>
            <person name="Binder M."/>
            <person name="Bloem J."/>
            <person name="Labutti K."/>
            <person name="Salamov A."/>
            <person name="Andreopoulos B."/>
            <person name="Baker S."/>
            <person name="Barry K."/>
            <person name="Bills G."/>
            <person name="Bluhm B."/>
            <person name="Cannon C."/>
            <person name="Castanera R."/>
            <person name="Culley D."/>
            <person name="Daum C."/>
            <person name="Ezra D."/>
            <person name="Gonzalez J."/>
            <person name="Henrissat B."/>
            <person name="Kuo A."/>
            <person name="Liang C."/>
            <person name="Lipzen A."/>
            <person name="Lutzoni F."/>
            <person name="Magnuson J."/>
            <person name="Mondo S."/>
            <person name="Nolan M."/>
            <person name="Ohm R."/>
            <person name="Pangilinan J."/>
            <person name="Park H.-J."/>
            <person name="Ramirez L."/>
            <person name="Alfaro M."/>
            <person name="Sun H."/>
            <person name="Tritt A."/>
            <person name="Yoshinaga Y."/>
            <person name="Zwiers L.-H."/>
            <person name="Turgeon B."/>
            <person name="Goodwin S."/>
            <person name="Spatafora J."/>
            <person name="Crous P."/>
            <person name="Grigoriev I."/>
        </authorList>
    </citation>
    <scope>NUCLEOTIDE SEQUENCE</scope>
    <source>
        <strain evidence="1">ATCC 16933</strain>
    </source>
</reference>
<name>A0A6A6PDB2_9PEZI</name>
<evidence type="ECO:0000313" key="1">
    <source>
        <dbReference type="EMBL" id="KAF2461840.1"/>
    </source>
</evidence>
<dbReference type="AlphaFoldDB" id="A0A6A6PDB2"/>
<proteinExistence type="predicted"/>
<evidence type="ECO:0000313" key="2">
    <source>
        <dbReference type="Proteomes" id="UP000799766"/>
    </source>
</evidence>